<keyword evidence="1" id="KW-0812">Transmembrane</keyword>
<feature type="transmembrane region" description="Helical" evidence="1">
    <location>
        <begin position="244"/>
        <end position="267"/>
    </location>
</feature>
<evidence type="ECO:0000256" key="1">
    <source>
        <dbReference type="SAM" id="Phobius"/>
    </source>
</evidence>
<sequence length="276" mass="31173">MVASVLNNSFLILSLQRAVSTGASKEAVKKANPLPWNENLINQFKVFFYTIDNSIKNTIDTAFGGGIYPLGAAGKPLSIFLLILLVSLWTVLLIRSIIGMRNDSQYLYYYHEDEQLFQKIFRVAIPIMALIPVVFLGIGVVQGSHIHHEIEKKQYQKIPKSAVQQSQEILTEFQQPSKKETKYFGKPKKEIVADAIANGNATSASTYELQKQADNKLNEANHYSEIEHMEPHFKLRAYKNVKGVSVLSWLTYGLLFSSILLGTMLIYHGNNARMLY</sequence>
<dbReference type="Proteomes" id="UP000747013">
    <property type="component" value="Unassembled WGS sequence"/>
</dbReference>
<proteinExistence type="predicted"/>
<name>A0A921HNY3_9LACO</name>
<organism evidence="2 3">
    <name type="scientific">Companilactobacillus farciminis</name>
    <dbReference type="NCBI Taxonomy" id="1612"/>
    <lineage>
        <taxon>Bacteria</taxon>
        <taxon>Bacillati</taxon>
        <taxon>Bacillota</taxon>
        <taxon>Bacilli</taxon>
        <taxon>Lactobacillales</taxon>
        <taxon>Lactobacillaceae</taxon>
        <taxon>Companilactobacillus</taxon>
    </lineage>
</organism>
<feature type="transmembrane region" description="Helical" evidence="1">
    <location>
        <begin position="79"/>
        <end position="100"/>
    </location>
</feature>
<evidence type="ECO:0000313" key="3">
    <source>
        <dbReference type="Proteomes" id="UP000747013"/>
    </source>
</evidence>
<accession>A0A921HNY3</accession>
<keyword evidence="1" id="KW-0472">Membrane</keyword>
<reference evidence="2" key="1">
    <citation type="journal article" date="2021" name="PeerJ">
        <title>Extensive microbial diversity within the chicken gut microbiome revealed by metagenomics and culture.</title>
        <authorList>
            <person name="Gilroy R."/>
            <person name="Ravi A."/>
            <person name="Getino M."/>
            <person name="Pursley I."/>
            <person name="Horton D.L."/>
            <person name="Alikhan N.F."/>
            <person name="Baker D."/>
            <person name="Gharbi K."/>
            <person name="Hall N."/>
            <person name="Watson M."/>
            <person name="Adriaenssens E.M."/>
            <person name="Foster-Nyarko E."/>
            <person name="Jarju S."/>
            <person name="Secka A."/>
            <person name="Antonio M."/>
            <person name="Oren A."/>
            <person name="Chaudhuri R.R."/>
            <person name="La Ragione R."/>
            <person name="Hildebrand F."/>
            <person name="Pallen M.J."/>
        </authorList>
    </citation>
    <scope>NUCLEOTIDE SEQUENCE</scope>
    <source>
        <strain evidence="2">7886</strain>
    </source>
</reference>
<gene>
    <name evidence="2" type="ORF">K8V88_00965</name>
</gene>
<dbReference type="EMBL" id="DYWC01000028">
    <property type="protein sequence ID" value="HJF85987.1"/>
    <property type="molecule type" value="Genomic_DNA"/>
</dbReference>
<comment type="caution">
    <text evidence="2">The sequence shown here is derived from an EMBL/GenBank/DDBJ whole genome shotgun (WGS) entry which is preliminary data.</text>
</comment>
<keyword evidence="1" id="KW-1133">Transmembrane helix</keyword>
<evidence type="ECO:0000313" key="2">
    <source>
        <dbReference type="EMBL" id="HJF85987.1"/>
    </source>
</evidence>
<protein>
    <submittedName>
        <fullName evidence="2">Uncharacterized protein</fullName>
    </submittedName>
</protein>
<dbReference type="AlphaFoldDB" id="A0A921HNY3"/>
<reference evidence="2" key="2">
    <citation type="submission" date="2021-09" db="EMBL/GenBank/DDBJ databases">
        <authorList>
            <person name="Gilroy R."/>
        </authorList>
    </citation>
    <scope>NUCLEOTIDE SEQUENCE</scope>
    <source>
        <strain evidence="2">7886</strain>
    </source>
</reference>
<feature type="transmembrane region" description="Helical" evidence="1">
    <location>
        <begin position="120"/>
        <end position="141"/>
    </location>
</feature>